<evidence type="ECO:0000259" key="3">
    <source>
        <dbReference type="PROSITE" id="PS50977"/>
    </source>
</evidence>
<sequence>MTTETAKRTRAEHLGPDRRRPQVLDAALEIAASDGVANVTMGAVAARLGVTRPVVYACYGGRGELLAALLERETEVTLANLLAMLPPERTGSVEQMFVDGFCALLTTVRERPSAWQIMFTVDLDPVLDAAIVRGRAQIGEQVAAVMRPLMQRWQVEDIDAVLPPLSEVFLAICESAIRMLLNDPDHWTPERLAAIVGPAAYRAMRAR</sequence>
<dbReference type="GO" id="GO:0000976">
    <property type="term" value="F:transcription cis-regulatory region binding"/>
    <property type="evidence" value="ECO:0007669"/>
    <property type="project" value="TreeGrafter"/>
</dbReference>
<dbReference type="SUPFAM" id="SSF46689">
    <property type="entry name" value="Homeodomain-like"/>
    <property type="match status" value="1"/>
</dbReference>
<comment type="caution">
    <text evidence="4">The sequence shown here is derived from an EMBL/GenBank/DDBJ whole genome shotgun (WGS) entry which is preliminary data.</text>
</comment>
<dbReference type="InterPro" id="IPR009057">
    <property type="entry name" value="Homeodomain-like_sf"/>
</dbReference>
<name>A0A132PQA0_9MYCO</name>
<organism evidence="4 5">
    <name type="scientific">Mycolicibacterium wolinskyi</name>
    <dbReference type="NCBI Taxonomy" id="59750"/>
    <lineage>
        <taxon>Bacteria</taxon>
        <taxon>Bacillati</taxon>
        <taxon>Actinomycetota</taxon>
        <taxon>Actinomycetes</taxon>
        <taxon>Mycobacteriales</taxon>
        <taxon>Mycobacteriaceae</taxon>
        <taxon>Mycolicibacterium</taxon>
    </lineage>
</organism>
<dbReference type="PANTHER" id="PTHR30055:SF153">
    <property type="entry name" value="HTH-TYPE TRANSCRIPTIONAL REPRESSOR RV3405C"/>
    <property type="match status" value="1"/>
</dbReference>
<dbReference type="PANTHER" id="PTHR30055">
    <property type="entry name" value="HTH-TYPE TRANSCRIPTIONAL REGULATOR RUTR"/>
    <property type="match status" value="1"/>
</dbReference>
<proteinExistence type="predicted"/>
<dbReference type="PATRIC" id="fig|59750.3.peg.6217"/>
<dbReference type="PROSITE" id="PS50977">
    <property type="entry name" value="HTH_TETR_2"/>
    <property type="match status" value="1"/>
</dbReference>
<feature type="DNA-binding region" description="H-T-H motif" evidence="2">
    <location>
        <begin position="40"/>
        <end position="59"/>
    </location>
</feature>
<dbReference type="AlphaFoldDB" id="A0A132PQA0"/>
<dbReference type="EMBL" id="LGTW01000005">
    <property type="protein sequence ID" value="KWX24509.1"/>
    <property type="molecule type" value="Genomic_DNA"/>
</dbReference>
<evidence type="ECO:0000313" key="4">
    <source>
        <dbReference type="EMBL" id="KWX24509.1"/>
    </source>
</evidence>
<dbReference type="Proteomes" id="UP000070612">
    <property type="component" value="Unassembled WGS sequence"/>
</dbReference>
<evidence type="ECO:0000256" key="1">
    <source>
        <dbReference type="ARBA" id="ARBA00023125"/>
    </source>
</evidence>
<dbReference type="InterPro" id="IPR050109">
    <property type="entry name" value="HTH-type_TetR-like_transc_reg"/>
</dbReference>
<dbReference type="Pfam" id="PF00440">
    <property type="entry name" value="TetR_N"/>
    <property type="match status" value="1"/>
</dbReference>
<reference evidence="4 5" key="1">
    <citation type="submission" date="2015-07" db="EMBL/GenBank/DDBJ databases">
        <title>A draft genome sequence of Mycobacterium wolinskyi.</title>
        <authorList>
            <person name="de Man T.J."/>
            <person name="Perry K.A."/>
            <person name="Coulliette A.D."/>
            <person name="Jensen B."/>
            <person name="Toney N.C."/>
            <person name="Limbago B.M."/>
            <person name="Noble-Wang J."/>
        </authorList>
    </citation>
    <scope>NUCLEOTIDE SEQUENCE [LARGE SCALE GENOMIC DNA]</scope>
    <source>
        <strain evidence="4 5">CDC_01</strain>
    </source>
</reference>
<keyword evidence="1 2" id="KW-0238">DNA-binding</keyword>
<keyword evidence="5" id="KW-1185">Reference proteome</keyword>
<evidence type="ECO:0000313" key="5">
    <source>
        <dbReference type="Proteomes" id="UP000070612"/>
    </source>
</evidence>
<dbReference type="Gene3D" id="1.10.357.10">
    <property type="entry name" value="Tetracycline Repressor, domain 2"/>
    <property type="match status" value="1"/>
</dbReference>
<accession>A0A132PQA0</accession>
<dbReference type="InterPro" id="IPR001647">
    <property type="entry name" value="HTH_TetR"/>
</dbReference>
<evidence type="ECO:0000256" key="2">
    <source>
        <dbReference type="PROSITE-ProRule" id="PRU00335"/>
    </source>
</evidence>
<feature type="domain" description="HTH tetR-type" evidence="3">
    <location>
        <begin position="17"/>
        <end position="77"/>
    </location>
</feature>
<protein>
    <submittedName>
        <fullName evidence="4">Transcriptional regulator</fullName>
    </submittedName>
</protein>
<dbReference type="GO" id="GO:0003700">
    <property type="term" value="F:DNA-binding transcription factor activity"/>
    <property type="evidence" value="ECO:0007669"/>
    <property type="project" value="TreeGrafter"/>
</dbReference>
<dbReference type="RefSeq" id="WP_067847990.1">
    <property type="nucleotide sequence ID" value="NZ_LGTW01000005.1"/>
</dbReference>
<gene>
    <name evidence="4" type="ORF">AFM11_10890</name>
</gene>
<dbReference type="STRING" id="59750.AWC31_19405"/>